<sequence>MNQRSLVKAATALFLASTAFSALAEPIPAPDAQIAAAAPGEGLAATPAPAHVQAVKSKRIVPADLSADNQAAIDRNRNVATEGDELDSLRFLEEKRLNLAKVKLEVAKTDSDREKVEKGEAPTNTLSQQTGMPGQMPGMMGGSMMPGMQTSLPKEPEKAPIDRLFVTRIFGFDKDKTATVFLDNSVFEVAVGETVAEGVRVSAINDSTVVFTKDGKSRTVPLTTENQAYQRSNAAPSNQGTTMSVQRYGM</sequence>
<protein>
    <recommendedName>
        <fullName evidence="5">Type IV pilus biogenesis protein PilP</fullName>
    </recommendedName>
</protein>
<dbReference type="AlphaFoldDB" id="A0A7W7KFM4"/>
<dbReference type="EMBL" id="JACHLI010000001">
    <property type="protein sequence ID" value="MBB4861403.1"/>
    <property type="molecule type" value="Genomic_DNA"/>
</dbReference>
<feature type="compositionally biased region" description="Basic and acidic residues" evidence="1">
    <location>
        <begin position="110"/>
        <end position="120"/>
    </location>
</feature>
<accession>A0A7W7KFM4</accession>
<feature type="region of interest" description="Disordered" evidence="1">
    <location>
        <begin position="110"/>
        <end position="133"/>
    </location>
</feature>
<comment type="caution">
    <text evidence="3">The sequence shown here is derived from an EMBL/GenBank/DDBJ whole genome shotgun (WGS) entry which is preliminary data.</text>
</comment>
<evidence type="ECO:0000313" key="4">
    <source>
        <dbReference type="Proteomes" id="UP000566995"/>
    </source>
</evidence>
<feature type="signal peptide" evidence="2">
    <location>
        <begin position="1"/>
        <end position="24"/>
    </location>
</feature>
<reference evidence="3 4" key="1">
    <citation type="submission" date="2020-08" db="EMBL/GenBank/DDBJ databases">
        <title>Functional genomics of gut bacteria from endangered species of beetles.</title>
        <authorList>
            <person name="Carlos-Shanley C."/>
        </authorList>
    </citation>
    <scope>NUCLEOTIDE SEQUENCE [LARGE SCALE GENOMIC DNA]</scope>
    <source>
        <strain evidence="3 4">S00179</strain>
    </source>
</reference>
<dbReference type="RefSeq" id="WP_184585670.1">
    <property type="nucleotide sequence ID" value="NZ_JACHLI010000001.1"/>
</dbReference>
<gene>
    <name evidence="3" type="ORF">HNP46_000214</name>
</gene>
<evidence type="ECO:0000256" key="1">
    <source>
        <dbReference type="SAM" id="MobiDB-lite"/>
    </source>
</evidence>
<evidence type="ECO:0000256" key="2">
    <source>
        <dbReference type="SAM" id="SignalP"/>
    </source>
</evidence>
<name>A0A7W7KFM4_PSENT</name>
<dbReference type="Proteomes" id="UP000566995">
    <property type="component" value="Unassembled WGS sequence"/>
</dbReference>
<evidence type="ECO:0008006" key="5">
    <source>
        <dbReference type="Google" id="ProtNLM"/>
    </source>
</evidence>
<evidence type="ECO:0000313" key="3">
    <source>
        <dbReference type="EMBL" id="MBB4861403.1"/>
    </source>
</evidence>
<feature type="chain" id="PRO_5031562060" description="Type IV pilus biogenesis protein PilP" evidence="2">
    <location>
        <begin position="25"/>
        <end position="250"/>
    </location>
</feature>
<proteinExistence type="predicted"/>
<keyword evidence="2" id="KW-0732">Signal</keyword>
<organism evidence="3 4">
    <name type="scientific">Pseudomonas nitroreducens</name>
    <dbReference type="NCBI Taxonomy" id="46680"/>
    <lineage>
        <taxon>Bacteria</taxon>
        <taxon>Pseudomonadati</taxon>
        <taxon>Pseudomonadota</taxon>
        <taxon>Gammaproteobacteria</taxon>
        <taxon>Pseudomonadales</taxon>
        <taxon>Pseudomonadaceae</taxon>
        <taxon>Pseudomonas</taxon>
    </lineage>
</organism>